<organism evidence="1 2">
    <name type="scientific">Saitozyma podzolica</name>
    <dbReference type="NCBI Taxonomy" id="1890683"/>
    <lineage>
        <taxon>Eukaryota</taxon>
        <taxon>Fungi</taxon>
        <taxon>Dikarya</taxon>
        <taxon>Basidiomycota</taxon>
        <taxon>Agaricomycotina</taxon>
        <taxon>Tremellomycetes</taxon>
        <taxon>Tremellales</taxon>
        <taxon>Trimorphomycetaceae</taxon>
        <taxon>Saitozyma</taxon>
    </lineage>
</organism>
<gene>
    <name evidence="1" type="ORF">EHS25_008251</name>
</gene>
<comment type="caution">
    <text evidence="1">The sequence shown here is derived from an EMBL/GenBank/DDBJ whole genome shotgun (WGS) entry which is preliminary data.</text>
</comment>
<dbReference type="AlphaFoldDB" id="A0A427YNZ6"/>
<accession>A0A427YNZ6</accession>
<sequence length="153" mass="16385">MPVIVPLAADPASLVSTHKTRHTGATVATAEIPATVAIPATLAREPEFFQSAWDALAPLLLDIGQNLIEHQGFQAAGEANEDILLDLVASMDESALRLRLPTTFADLPHFLPNATQLIRGNHAESAYTLPGDIRLDVGFQGERPLETASQRGE</sequence>
<evidence type="ECO:0000313" key="2">
    <source>
        <dbReference type="Proteomes" id="UP000279259"/>
    </source>
</evidence>
<reference evidence="1 2" key="1">
    <citation type="submission" date="2018-11" db="EMBL/GenBank/DDBJ databases">
        <title>Genome sequence of Saitozyma podzolica DSM 27192.</title>
        <authorList>
            <person name="Aliyu H."/>
            <person name="Gorte O."/>
            <person name="Ochsenreither K."/>
        </authorList>
    </citation>
    <scope>NUCLEOTIDE SEQUENCE [LARGE SCALE GENOMIC DNA]</scope>
    <source>
        <strain evidence="1 2">DSM 27192</strain>
    </source>
</reference>
<proteinExistence type="predicted"/>
<name>A0A427YNZ6_9TREE</name>
<dbReference type="OrthoDB" id="10315402at2759"/>
<dbReference type="Proteomes" id="UP000279259">
    <property type="component" value="Unassembled WGS sequence"/>
</dbReference>
<dbReference type="EMBL" id="RSCD01000005">
    <property type="protein sequence ID" value="RSH92805.1"/>
    <property type="molecule type" value="Genomic_DNA"/>
</dbReference>
<protein>
    <submittedName>
        <fullName evidence="1">Uncharacterized protein</fullName>
    </submittedName>
</protein>
<evidence type="ECO:0000313" key="1">
    <source>
        <dbReference type="EMBL" id="RSH92805.1"/>
    </source>
</evidence>
<keyword evidence="2" id="KW-1185">Reference proteome</keyword>